<evidence type="ECO:0000256" key="5">
    <source>
        <dbReference type="ARBA" id="ARBA00022729"/>
    </source>
</evidence>
<comment type="catalytic activity">
    <reaction evidence="9 10">
        <text>L-arginyl-[protein] + NAD(+) = N(omega)-(ADP-D-ribosyl)-L-arginyl-[protein] + nicotinamide + H(+)</text>
        <dbReference type="Rhea" id="RHEA:19149"/>
        <dbReference type="Rhea" id="RHEA-COMP:10532"/>
        <dbReference type="Rhea" id="RHEA-COMP:15087"/>
        <dbReference type="ChEBI" id="CHEBI:15378"/>
        <dbReference type="ChEBI" id="CHEBI:17154"/>
        <dbReference type="ChEBI" id="CHEBI:29965"/>
        <dbReference type="ChEBI" id="CHEBI:57540"/>
        <dbReference type="ChEBI" id="CHEBI:142554"/>
        <dbReference type="EC" id="2.4.2.31"/>
    </reaction>
</comment>
<evidence type="ECO:0000256" key="7">
    <source>
        <dbReference type="ARBA" id="ARBA00023027"/>
    </source>
</evidence>
<dbReference type="EMBL" id="VZRN01001423">
    <property type="protein sequence ID" value="NWV76071.1"/>
    <property type="molecule type" value="Genomic_DNA"/>
</dbReference>
<evidence type="ECO:0000256" key="10">
    <source>
        <dbReference type="RuleBase" id="RU361228"/>
    </source>
</evidence>
<evidence type="ECO:0000256" key="1">
    <source>
        <dbReference type="ARBA" id="ARBA00009558"/>
    </source>
</evidence>
<dbReference type="GO" id="GO:0005615">
    <property type="term" value="C:extracellular space"/>
    <property type="evidence" value="ECO:0007669"/>
    <property type="project" value="UniProtKB-ARBA"/>
</dbReference>
<keyword evidence="7 10" id="KW-0520">NAD</keyword>
<accession>A0A7K6HKU9</accession>
<dbReference type="InterPro" id="IPR000768">
    <property type="entry name" value="ART"/>
</dbReference>
<feature type="signal peptide" evidence="10">
    <location>
        <begin position="1"/>
        <end position="24"/>
    </location>
</feature>
<comment type="caution">
    <text evidence="11">The sequence shown here is derived from an EMBL/GenBank/DDBJ whole genome shotgun (WGS) entry which is preliminary data.</text>
</comment>
<name>A0A7K6HKU9_9PASS</name>
<keyword evidence="2 10" id="KW-0328">Glycosyltransferase</keyword>
<keyword evidence="4" id="KW-0548">Nucleotidyltransferase</keyword>
<keyword evidence="8" id="KW-1015">Disulfide bond</keyword>
<dbReference type="GO" id="GO:0016779">
    <property type="term" value="F:nucleotidyltransferase activity"/>
    <property type="evidence" value="ECO:0007669"/>
    <property type="project" value="UniProtKB-KW"/>
</dbReference>
<dbReference type="GO" id="GO:0046677">
    <property type="term" value="P:response to antibiotic"/>
    <property type="evidence" value="ECO:0007669"/>
    <property type="project" value="UniProtKB-ARBA"/>
</dbReference>
<reference evidence="11 12" key="1">
    <citation type="submission" date="2019-09" db="EMBL/GenBank/DDBJ databases">
        <title>Bird 10,000 Genomes (B10K) Project - Family phase.</title>
        <authorList>
            <person name="Zhang G."/>
        </authorList>
    </citation>
    <scope>NUCLEOTIDE SEQUENCE [LARGE SCALE GENOMIC DNA]</scope>
    <source>
        <strain evidence="11">B10K-DU-029-49</strain>
        <tissue evidence="11">Liver</tissue>
    </source>
</reference>
<dbReference type="PROSITE" id="PS51996">
    <property type="entry name" value="TR_MART"/>
    <property type="match status" value="1"/>
</dbReference>
<evidence type="ECO:0000256" key="4">
    <source>
        <dbReference type="ARBA" id="ARBA00022695"/>
    </source>
</evidence>
<keyword evidence="6 10" id="KW-0521">NADP</keyword>
<dbReference type="GO" id="GO:0044194">
    <property type="term" value="C:cytolytic granule"/>
    <property type="evidence" value="ECO:0007669"/>
    <property type="project" value="UniProtKB-ARBA"/>
</dbReference>
<gene>
    <name evidence="11" type="primary">Madprt</name>
    <name evidence="11" type="ORF">DASBRO_R04615</name>
</gene>
<evidence type="ECO:0000313" key="12">
    <source>
        <dbReference type="Proteomes" id="UP000521322"/>
    </source>
</evidence>
<dbReference type="GO" id="GO:0003950">
    <property type="term" value="F:NAD+ poly-ADP-ribosyltransferase activity"/>
    <property type="evidence" value="ECO:0007669"/>
    <property type="project" value="TreeGrafter"/>
</dbReference>
<evidence type="ECO:0000256" key="9">
    <source>
        <dbReference type="ARBA" id="ARBA00047597"/>
    </source>
</evidence>
<evidence type="ECO:0000256" key="3">
    <source>
        <dbReference type="ARBA" id="ARBA00022679"/>
    </source>
</evidence>
<evidence type="ECO:0000256" key="2">
    <source>
        <dbReference type="ARBA" id="ARBA00022676"/>
    </source>
</evidence>
<dbReference type="PRINTS" id="PR00970">
    <property type="entry name" value="RIBTRNSFRASE"/>
</dbReference>
<evidence type="ECO:0000256" key="8">
    <source>
        <dbReference type="ARBA" id="ARBA00023157"/>
    </source>
</evidence>
<dbReference type="Pfam" id="PF01129">
    <property type="entry name" value="ART"/>
    <property type="match status" value="1"/>
</dbReference>
<evidence type="ECO:0000313" key="11">
    <source>
        <dbReference type="EMBL" id="NWV76071.1"/>
    </source>
</evidence>
<keyword evidence="12" id="KW-1185">Reference proteome</keyword>
<evidence type="ECO:0000256" key="6">
    <source>
        <dbReference type="ARBA" id="ARBA00022857"/>
    </source>
</evidence>
<organism evidence="11 12">
    <name type="scientific">Dasyornis broadbenti</name>
    <name type="common">rufous bristle-bird</name>
    <dbReference type="NCBI Taxonomy" id="243059"/>
    <lineage>
        <taxon>Eukaryota</taxon>
        <taxon>Metazoa</taxon>
        <taxon>Chordata</taxon>
        <taxon>Craniata</taxon>
        <taxon>Vertebrata</taxon>
        <taxon>Euteleostomi</taxon>
        <taxon>Archelosauria</taxon>
        <taxon>Archosauria</taxon>
        <taxon>Dinosauria</taxon>
        <taxon>Saurischia</taxon>
        <taxon>Theropoda</taxon>
        <taxon>Coelurosauria</taxon>
        <taxon>Aves</taxon>
        <taxon>Neognathae</taxon>
        <taxon>Neoaves</taxon>
        <taxon>Telluraves</taxon>
        <taxon>Australaves</taxon>
        <taxon>Passeriformes</taxon>
        <taxon>Meliphagoidea</taxon>
        <taxon>Dasyornithidae</taxon>
        <taxon>Dasyornis</taxon>
    </lineage>
</organism>
<dbReference type="FunFam" id="3.90.176.10:FF:000001">
    <property type="entry name" value="NAD(P)(+)--arginine ADP-ribosyltransferase"/>
    <property type="match status" value="1"/>
</dbReference>
<sequence>WPLPSMAPLAHTLALLAMTVATVAIEVLPLDMVPDSFDDQYQGCRDKMIKELQNLSRSEFQQNPDFAQGWENAMNVWRMRGSPVFPPLSSDHSIALLAYTMKGLYTKFNKAVREAGRSPQEYRNNFHFKTLHFLLTDALAKLRDKQKPKRRCVYHRVDGVQFQAQPGSTVRFGHFALTLLCKGEAGEFGMGTTFQVYTQHGVDIQTFSYYQYKEEVLIPPFETFNVTRVIEDGDKVTIELNSTGTHSNFNCEWLRGDAMGRVWGHG</sequence>
<proteinExistence type="inferred from homology"/>
<dbReference type="InterPro" id="IPR050999">
    <property type="entry name" value="ADP-ribosyltransferase_ARG"/>
</dbReference>
<dbReference type="AlphaFoldDB" id="A0A7K6HKU9"/>
<comment type="similarity">
    <text evidence="1 10">Belongs to the Arg-specific ADP-ribosyltransferase family.</text>
</comment>
<keyword evidence="5 10" id="KW-0732">Signal</keyword>
<dbReference type="Gene3D" id="3.90.176.10">
    <property type="entry name" value="Toxin ADP-ribosyltransferase, Chain A, domain 1"/>
    <property type="match status" value="1"/>
</dbReference>
<protein>
    <recommendedName>
        <fullName evidence="10">NAD(P)(+)--arginine ADP-ribosyltransferase</fullName>
        <ecNumber evidence="10">2.4.2.31</ecNumber>
    </recommendedName>
    <alternativeName>
        <fullName evidence="10">Mono(ADP-ribosyl)transferase</fullName>
    </alternativeName>
</protein>
<dbReference type="PANTHER" id="PTHR10339:SF19">
    <property type="entry name" value="GPI-LINKED NAD(P)(+)--ARGININE ADP-RIBOSYLTRANSFERASE 1"/>
    <property type="match status" value="1"/>
</dbReference>
<feature type="non-terminal residue" evidence="11">
    <location>
        <position position="1"/>
    </location>
</feature>
<dbReference type="PROSITE" id="PS01291">
    <property type="entry name" value="ART"/>
    <property type="match status" value="1"/>
</dbReference>
<keyword evidence="3 10" id="KW-0808">Transferase</keyword>
<dbReference type="PANTHER" id="PTHR10339">
    <property type="entry name" value="ADP-RIBOSYLTRANSFERASE"/>
    <property type="match status" value="1"/>
</dbReference>
<feature type="non-terminal residue" evidence="11">
    <location>
        <position position="266"/>
    </location>
</feature>
<dbReference type="EC" id="2.4.2.31" evidence="10"/>
<dbReference type="GO" id="GO:0106274">
    <property type="term" value="F:NAD+-protein-arginine ADP-ribosyltransferase activity"/>
    <property type="evidence" value="ECO:0007669"/>
    <property type="project" value="UniProtKB-EC"/>
</dbReference>
<dbReference type="Proteomes" id="UP000521322">
    <property type="component" value="Unassembled WGS sequence"/>
</dbReference>
<feature type="chain" id="PRO_5029933657" description="NAD(P)(+)--arginine ADP-ribosyltransferase" evidence="10">
    <location>
        <begin position="25"/>
        <end position="266"/>
    </location>
</feature>
<dbReference type="SUPFAM" id="SSF56399">
    <property type="entry name" value="ADP-ribosylation"/>
    <property type="match status" value="1"/>
</dbReference>